<evidence type="ECO:0000313" key="2">
    <source>
        <dbReference type="Proteomes" id="UP001141806"/>
    </source>
</evidence>
<evidence type="ECO:0000313" key="1">
    <source>
        <dbReference type="EMBL" id="KAJ4976499.1"/>
    </source>
</evidence>
<dbReference type="Proteomes" id="UP001141806">
    <property type="component" value="Unassembled WGS sequence"/>
</dbReference>
<accession>A0A9Q0QYL2</accession>
<reference evidence="1" key="1">
    <citation type="journal article" date="2023" name="Plant J.">
        <title>The genome of the king protea, Protea cynaroides.</title>
        <authorList>
            <person name="Chang J."/>
            <person name="Duong T.A."/>
            <person name="Schoeman C."/>
            <person name="Ma X."/>
            <person name="Roodt D."/>
            <person name="Barker N."/>
            <person name="Li Z."/>
            <person name="Van de Peer Y."/>
            <person name="Mizrachi E."/>
        </authorList>
    </citation>
    <scope>NUCLEOTIDE SEQUENCE</scope>
    <source>
        <tissue evidence="1">Young leaves</tissue>
    </source>
</reference>
<dbReference type="EMBL" id="JAMYWD010000003">
    <property type="protein sequence ID" value="KAJ4976499.1"/>
    <property type="molecule type" value="Genomic_DNA"/>
</dbReference>
<protein>
    <submittedName>
        <fullName evidence="1">Uncharacterized protein</fullName>
    </submittedName>
</protein>
<gene>
    <name evidence="1" type="ORF">NE237_001605</name>
</gene>
<dbReference type="AlphaFoldDB" id="A0A9Q0QYL2"/>
<sequence length="115" mass="12571">MGPAGVPASCCELESPTRRLTAPGAFPAHFRGSPLSLWFLLSLFRTRIYGLILKVSFTCFHPSVLTRLEAGERALFQKTPPKTYDDPPVPFQKSFFLVVEPGIHPPGAAGTVDKD</sequence>
<keyword evidence="2" id="KW-1185">Reference proteome</keyword>
<organism evidence="1 2">
    <name type="scientific">Protea cynaroides</name>
    <dbReference type="NCBI Taxonomy" id="273540"/>
    <lineage>
        <taxon>Eukaryota</taxon>
        <taxon>Viridiplantae</taxon>
        <taxon>Streptophyta</taxon>
        <taxon>Embryophyta</taxon>
        <taxon>Tracheophyta</taxon>
        <taxon>Spermatophyta</taxon>
        <taxon>Magnoliopsida</taxon>
        <taxon>Proteales</taxon>
        <taxon>Proteaceae</taxon>
        <taxon>Protea</taxon>
    </lineage>
</organism>
<name>A0A9Q0QYL2_9MAGN</name>
<comment type="caution">
    <text evidence="1">The sequence shown here is derived from an EMBL/GenBank/DDBJ whole genome shotgun (WGS) entry which is preliminary data.</text>
</comment>
<proteinExistence type="predicted"/>